<proteinExistence type="predicted"/>
<comment type="caution">
    <text evidence="2">The sequence shown here is derived from an EMBL/GenBank/DDBJ whole genome shotgun (WGS) entry which is preliminary data.</text>
</comment>
<keyword evidence="3" id="KW-1185">Reference proteome</keyword>
<dbReference type="Proteomes" id="UP000593577">
    <property type="component" value="Unassembled WGS sequence"/>
</dbReference>
<organism evidence="2 3">
    <name type="scientific">Gossypium aridum</name>
    <name type="common">American cotton</name>
    <name type="synonym">Erioxylum aridum</name>
    <dbReference type="NCBI Taxonomy" id="34290"/>
    <lineage>
        <taxon>Eukaryota</taxon>
        <taxon>Viridiplantae</taxon>
        <taxon>Streptophyta</taxon>
        <taxon>Embryophyta</taxon>
        <taxon>Tracheophyta</taxon>
        <taxon>Spermatophyta</taxon>
        <taxon>Magnoliopsida</taxon>
        <taxon>eudicotyledons</taxon>
        <taxon>Gunneridae</taxon>
        <taxon>Pentapetalae</taxon>
        <taxon>rosids</taxon>
        <taxon>malvids</taxon>
        <taxon>Malvales</taxon>
        <taxon>Malvaceae</taxon>
        <taxon>Malvoideae</taxon>
        <taxon>Gossypium</taxon>
    </lineage>
</organism>
<dbReference type="EMBL" id="JABFAA010000005">
    <property type="protein sequence ID" value="MBA0681843.1"/>
    <property type="molecule type" value="Genomic_DNA"/>
</dbReference>
<evidence type="ECO:0000256" key="1">
    <source>
        <dbReference type="SAM" id="MobiDB-lite"/>
    </source>
</evidence>
<reference evidence="2 3" key="1">
    <citation type="journal article" date="2019" name="Genome Biol. Evol.">
        <title>Insights into the evolution of the New World diploid cottons (Gossypium, subgenus Houzingenia) based on genome sequencing.</title>
        <authorList>
            <person name="Grover C.E."/>
            <person name="Arick M.A. 2nd"/>
            <person name="Thrash A."/>
            <person name="Conover J.L."/>
            <person name="Sanders W.S."/>
            <person name="Peterson D.G."/>
            <person name="Frelichowski J.E."/>
            <person name="Scheffler J.A."/>
            <person name="Scheffler B.E."/>
            <person name="Wendel J.F."/>
        </authorList>
    </citation>
    <scope>NUCLEOTIDE SEQUENCE [LARGE SCALE GENOMIC DNA]</scope>
    <source>
        <strain evidence="2">185</strain>
        <tissue evidence="2">Leaf</tissue>
    </source>
</reference>
<feature type="region of interest" description="Disordered" evidence="1">
    <location>
        <begin position="207"/>
        <end position="227"/>
    </location>
</feature>
<evidence type="ECO:0000313" key="3">
    <source>
        <dbReference type="Proteomes" id="UP000593577"/>
    </source>
</evidence>
<evidence type="ECO:0000313" key="2">
    <source>
        <dbReference type="EMBL" id="MBA0681843.1"/>
    </source>
</evidence>
<accession>A0A7J8X3M8</accession>
<name>A0A7J8X3M8_GOSAI</name>
<gene>
    <name evidence="2" type="ORF">Goari_023616</name>
</gene>
<sequence length="334" mass="37175">MAEYNEWSSRHYLRCGKYSHLKSLCPSSLADQSSHGGGENSTSLTINESMPVKTGEFSVTMAKPLIWSFILTGYGCVIRFKNGVFIENLKDKGLGKVWLKEFRATVECLGSQQAVGLSRNALGHSRQWAFHKTALAAPISFTNDKTTSFYVNPTFEGPHELRVDLISNVLDLKRHTVVTFKENLEHNSKSKMGKGIVIARENSSSISRGHGVENKKGNGHSGKTLNKTIHGCGERDVRVRSLFKFFRNIIENIDWFNLIIAKLGFQNSHCAKVVRFSSGIWIGQSVLVSFVYGSSNSQKMRHLWDALQGTIPLNGFPWVGIGDFSAILSSSEKK</sequence>
<dbReference type="AlphaFoldDB" id="A0A7J8X3M8"/>
<protein>
    <submittedName>
        <fullName evidence="2">Uncharacterized protein</fullName>
    </submittedName>
</protein>